<accession>A0A514LFL8</accession>
<dbReference type="EMBL" id="CP035485">
    <property type="protein sequence ID" value="QDI90666.1"/>
    <property type="molecule type" value="Genomic_DNA"/>
</dbReference>
<name>A0A514LFL8_9BACI</name>
<evidence type="ECO:0000313" key="2">
    <source>
        <dbReference type="Proteomes" id="UP000319756"/>
    </source>
</evidence>
<dbReference type="KEGG" id="sale:EPH95_05295"/>
<dbReference type="Proteomes" id="UP000319756">
    <property type="component" value="Chromosome"/>
</dbReference>
<proteinExistence type="predicted"/>
<keyword evidence="2" id="KW-1185">Reference proteome</keyword>
<gene>
    <name evidence="1" type="ORF">EPH95_05295</name>
</gene>
<evidence type="ECO:0000313" key="1">
    <source>
        <dbReference type="EMBL" id="QDI90666.1"/>
    </source>
</evidence>
<organism evidence="1 2">
    <name type="scientific">Salicibibacter halophilus</name>
    <dbReference type="NCBI Taxonomy" id="2502791"/>
    <lineage>
        <taxon>Bacteria</taxon>
        <taxon>Bacillati</taxon>
        <taxon>Bacillota</taxon>
        <taxon>Bacilli</taxon>
        <taxon>Bacillales</taxon>
        <taxon>Bacillaceae</taxon>
        <taxon>Salicibibacter</taxon>
    </lineage>
</organism>
<dbReference type="AlphaFoldDB" id="A0A514LFL8"/>
<protein>
    <submittedName>
        <fullName evidence="1">Uncharacterized protein</fullName>
    </submittedName>
</protein>
<dbReference type="RefSeq" id="WP_142087950.1">
    <property type="nucleotide sequence ID" value="NZ_CP035485.1"/>
</dbReference>
<sequence>MGYNMWDYMWGFGHHHGKKKEEEEAADMHHIECKCRVVEAEEDDRKNHGCGCHKCQRHHGHHGRKPSKPDYVFDNVKVKVYFDSDDDRC</sequence>
<reference evidence="2" key="1">
    <citation type="submission" date="2019-01" db="EMBL/GenBank/DDBJ databases">
        <title>Genomic analysis of Salicibibacter sp. NKC3-5.</title>
        <authorList>
            <person name="Oh Y.J."/>
        </authorList>
    </citation>
    <scope>NUCLEOTIDE SEQUENCE [LARGE SCALE GENOMIC DNA]</scope>
    <source>
        <strain evidence="2">NKC3-5</strain>
    </source>
</reference>